<evidence type="ECO:0000313" key="2">
    <source>
        <dbReference type="Proteomes" id="UP000527616"/>
    </source>
</evidence>
<reference evidence="1 2" key="1">
    <citation type="submission" date="2020-07" db="EMBL/GenBank/DDBJ databases">
        <title>Sequencing the genomes of 1000 actinobacteria strains.</title>
        <authorList>
            <person name="Klenk H.-P."/>
        </authorList>
    </citation>
    <scope>NUCLEOTIDE SEQUENCE [LARGE SCALE GENOMIC DNA]</scope>
    <source>
        <strain evidence="1 2">DSM 103164</strain>
    </source>
</reference>
<accession>A0A7Z0DAL9</accession>
<dbReference type="Proteomes" id="UP000527616">
    <property type="component" value="Unassembled WGS sequence"/>
</dbReference>
<keyword evidence="2" id="KW-1185">Reference proteome</keyword>
<name>A0A7Z0DAL9_9ACTN</name>
<dbReference type="RefSeq" id="WP_179445803.1">
    <property type="nucleotide sequence ID" value="NZ_JACBZS010000001.1"/>
</dbReference>
<organism evidence="1 2">
    <name type="scientific">Naumannella cuiyingiana</name>
    <dbReference type="NCBI Taxonomy" id="1347891"/>
    <lineage>
        <taxon>Bacteria</taxon>
        <taxon>Bacillati</taxon>
        <taxon>Actinomycetota</taxon>
        <taxon>Actinomycetes</taxon>
        <taxon>Propionibacteriales</taxon>
        <taxon>Propionibacteriaceae</taxon>
        <taxon>Naumannella</taxon>
    </lineage>
</organism>
<sequence>MGAVLFSSTALVLALLCVMFFKVDLRIDREKLRIGFSTPRFPRLEIPRAEILSARVVRVAPMQHGGWGYRGSLRFFRKAAVVVRAGEGVAFALTEGRVLTVTVDDAAGCVRWLADDEMRDDSGREEATN</sequence>
<protein>
    <submittedName>
        <fullName evidence="1">Uncharacterized protein</fullName>
    </submittedName>
</protein>
<evidence type="ECO:0000313" key="1">
    <source>
        <dbReference type="EMBL" id="NYI72059.1"/>
    </source>
</evidence>
<gene>
    <name evidence="1" type="ORF">GGQ54_002619</name>
</gene>
<proteinExistence type="predicted"/>
<dbReference type="AlphaFoldDB" id="A0A7Z0DAL9"/>
<comment type="caution">
    <text evidence="1">The sequence shown here is derived from an EMBL/GenBank/DDBJ whole genome shotgun (WGS) entry which is preliminary data.</text>
</comment>
<dbReference type="EMBL" id="JACBZS010000001">
    <property type="protein sequence ID" value="NYI72059.1"/>
    <property type="molecule type" value="Genomic_DNA"/>
</dbReference>